<dbReference type="InterPro" id="IPR050983">
    <property type="entry name" value="GST_Omega/HSP26"/>
</dbReference>
<dbReference type="PANTHER" id="PTHR43968">
    <property type="match status" value="1"/>
</dbReference>
<dbReference type="RefSeq" id="WP_234275252.1">
    <property type="nucleotide sequence ID" value="NZ_JABFTT010000015.1"/>
</dbReference>
<gene>
    <name evidence="2" type="ORF">HOP51_17850</name>
</gene>
<dbReference type="InterPro" id="IPR036282">
    <property type="entry name" value="Glutathione-S-Trfase_C_sf"/>
</dbReference>
<dbReference type="InterPro" id="IPR004045">
    <property type="entry name" value="Glutathione_S-Trfase_N"/>
</dbReference>
<sequence>MKLYLSINSPYARKVRVAIYELGIGQRIEMVETDPRDPSTGFWDINPLGKIPALSLADGGTIHDSPVIGEYINEWADGDLLPKDAARRWRARTLVALGDGILDAGMAVRLEGMRPEHEQSAAWVEKQLATAQRGVDALERLLPEYEDRVDLGSICVACTLAWLMFRHESQQWLSGRERLAAWFEDFDCRESMRSTRPGLSLKTS</sequence>
<evidence type="ECO:0000259" key="1">
    <source>
        <dbReference type="PROSITE" id="PS50404"/>
    </source>
</evidence>
<dbReference type="Gene3D" id="1.20.1050.10">
    <property type="match status" value="1"/>
</dbReference>
<protein>
    <submittedName>
        <fullName evidence="2">Glutathione S-transferase</fullName>
    </submittedName>
</protein>
<proteinExistence type="predicted"/>
<dbReference type="SUPFAM" id="SSF52833">
    <property type="entry name" value="Thioredoxin-like"/>
    <property type="match status" value="1"/>
</dbReference>
<dbReference type="CDD" id="cd03205">
    <property type="entry name" value="GST_C_6"/>
    <property type="match status" value="1"/>
</dbReference>
<dbReference type="Proteomes" id="UP001320122">
    <property type="component" value="Unassembled WGS sequence"/>
</dbReference>
<keyword evidence="3" id="KW-1185">Reference proteome</keyword>
<dbReference type="EMBL" id="JABFTT010000015">
    <property type="protein sequence ID" value="MCE8021959.1"/>
    <property type="molecule type" value="Genomic_DNA"/>
</dbReference>
<evidence type="ECO:0000313" key="2">
    <source>
        <dbReference type="EMBL" id="MCE8021959.1"/>
    </source>
</evidence>
<dbReference type="Pfam" id="PF13409">
    <property type="entry name" value="GST_N_2"/>
    <property type="match status" value="1"/>
</dbReference>
<organism evidence="2 3">
    <name type="scientific">Billgrantia zhangzhouensis</name>
    <dbReference type="NCBI Taxonomy" id="2733481"/>
    <lineage>
        <taxon>Bacteria</taxon>
        <taxon>Pseudomonadati</taxon>
        <taxon>Pseudomonadota</taxon>
        <taxon>Gammaproteobacteria</taxon>
        <taxon>Oceanospirillales</taxon>
        <taxon>Halomonadaceae</taxon>
        <taxon>Billgrantia</taxon>
    </lineage>
</organism>
<dbReference type="PROSITE" id="PS50404">
    <property type="entry name" value="GST_NTER"/>
    <property type="match status" value="1"/>
</dbReference>
<feature type="domain" description="GST N-terminal" evidence="1">
    <location>
        <begin position="1"/>
        <end position="80"/>
    </location>
</feature>
<dbReference type="Gene3D" id="3.40.30.10">
    <property type="entry name" value="Glutaredoxin"/>
    <property type="match status" value="1"/>
</dbReference>
<comment type="caution">
    <text evidence="2">The sequence shown here is derived from an EMBL/GenBank/DDBJ whole genome shotgun (WGS) entry which is preliminary data.</text>
</comment>
<dbReference type="PANTHER" id="PTHR43968:SF6">
    <property type="entry name" value="GLUTATHIONE S-TRANSFERASE OMEGA"/>
    <property type="match status" value="1"/>
</dbReference>
<reference evidence="2 3" key="1">
    <citation type="journal article" date="2021" name="Front. Microbiol.">
        <title>Aerobic Denitrification and Heterotrophic Sulfur Oxidation in the Genus Halomonas Revealed by Six Novel Species Characterizations and Genome-Based Analysis.</title>
        <authorList>
            <person name="Wang L."/>
            <person name="Shao Z."/>
        </authorList>
    </citation>
    <scope>NUCLEOTIDE SEQUENCE [LARGE SCALE GENOMIC DNA]</scope>
    <source>
        <strain evidence="2 3">MCCC 1A11036</strain>
    </source>
</reference>
<name>A0ABS9AJP6_9GAMM</name>
<dbReference type="SUPFAM" id="SSF47616">
    <property type="entry name" value="GST C-terminal domain-like"/>
    <property type="match status" value="1"/>
</dbReference>
<dbReference type="InterPro" id="IPR036249">
    <property type="entry name" value="Thioredoxin-like_sf"/>
</dbReference>
<evidence type="ECO:0000313" key="3">
    <source>
        <dbReference type="Proteomes" id="UP001320122"/>
    </source>
</evidence>
<dbReference type="Pfam" id="PF13410">
    <property type="entry name" value="GST_C_2"/>
    <property type="match status" value="1"/>
</dbReference>
<accession>A0ABS9AJP6</accession>